<sequence>MMEAPKMGAAGAIAMLVAAVLAAATSSMAQNSPQDFVELHNVARSVEGLGDVVWDEAVAAYAESYAAERAGDCALIHSGSWEKAGYGENLFGGPGGECLLGAGGELVRPLHAGGVARLYGDWLRPRRLRQRRRRLHHLQLQPRGQRPGRAPLRACLNTLCLINSN</sequence>
<dbReference type="SUPFAM" id="SSF55797">
    <property type="entry name" value="PR-1-like"/>
    <property type="match status" value="1"/>
</dbReference>
<reference evidence="3" key="2">
    <citation type="submission" date="2013-04" db="UniProtKB">
        <authorList>
            <consortium name="EnsemblPlants"/>
        </authorList>
    </citation>
    <scope>IDENTIFICATION</scope>
</reference>
<dbReference type="AlphaFoldDB" id="J3MIB0"/>
<accession>J3MIB0</accession>
<dbReference type="InterPro" id="IPR035940">
    <property type="entry name" value="CAP_sf"/>
</dbReference>
<organism evidence="3">
    <name type="scientific">Oryza brachyantha</name>
    <name type="common">malo sina</name>
    <dbReference type="NCBI Taxonomy" id="4533"/>
    <lineage>
        <taxon>Eukaryota</taxon>
        <taxon>Viridiplantae</taxon>
        <taxon>Streptophyta</taxon>
        <taxon>Embryophyta</taxon>
        <taxon>Tracheophyta</taxon>
        <taxon>Spermatophyta</taxon>
        <taxon>Magnoliopsida</taxon>
        <taxon>Liliopsida</taxon>
        <taxon>Poales</taxon>
        <taxon>Poaceae</taxon>
        <taxon>BOP clade</taxon>
        <taxon>Oryzoideae</taxon>
        <taxon>Oryzeae</taxon>
        <taxon>Oryzinae</taxon>
        <taxon>Oryza</taxon>
    </lineage>
</organism>
<evidence type="ECO:0000256" key="1">
    <source>
        <dbReference type="SAM" id="SignalP"/>
    </source>
</evidence>
<feature type="signal peptide" evidence="1">
    <location>
        <begin position="1"/>
        <end position="29"/>
    </location>
</feature>
<keyword evidence="4" id="KW-1185">Reference proteome</keyword>
<dbReference type="HOGENOM" id="CLU_1613372_0_0_1"/>
<proteinExistence type="predicted"/>
<dbReference type="STRING" id="4533.J3MIB0"/>
<dbReference type="Gramene" id="OB07G11420.1">
    <property type="protein sequence ID" value="OB07G11420.1"/>
    <property type="gene ID" value="OB07G11420"/>
</dbReference>
<keyword evidence="1" id="KW-0732">Signal</keyword>
<evidence type="ECO:0000259" key="2">
    <source>
        <dbReference type="SMART" id="SM00198"/>
    </source>
</evidence>
<dbReference type="InterPro" id="IPR014044">
    <property type="entry name" value="CAP_dom"/>
</dbReference>
<dbReference type="SMART" id="SM00198">
    <property type="entry name" value="SCP"/>
    <property type="match status" value="1"/>
</dbReference>
<feature type="chain" id="PRO_5003773924" description="SCP domain-containing protein" evidence="1">
    <location>
        <begin position="30"/>
        <end position="165"/>
    </location>
</feature>
<name>J3MIB0_ORYBR</name>
<feature type="domain" description="SCP" evidence="2">
    <location>
        <begin position="31"/>
        <end position="148"/>
    </location>
</feature>
<dbReference type="EnsemblPlants" id="OB07G11420.1">
    <property type="protein sequence ID" value="OB07G11420.1"/>
    <property type="gene ID" value="OB07G11420"/>
</dbReference>
<evidence type="ECO:0000313" key="3">
    <source>
        <dbReference type="EnsemblPlants" id="OB07G11420.1"/>
    </source>
</evidence>
<reference evidence="3" key="1">
    <citation type="journal article" date="2013" name="Nat. Commun.">
        <title>Whole-genome sequencing of Oryza brachyantha reveals mechanisms underlying Oryza genome evolution.</title>
        <authorList>
            <person name="Chen J."/>
            <person name="Huang Q."/>
            <person name="Gao D."/>
            <person name="Wang J."/>
            <person name="Lang Y."/>
            <person name="Liu T."/>
            <person name="Li B."/>
            <person name="Bai Z."/>
            <person name="Luis Goicoechea J."/>
            <person name="Liang C."/>
            <person name="Chen C."/>
            <person name="Zhang W."/>
            <person name="Sun S."/>
            <person name="Liao Y."/>
            <person name="Zhang X."/>
            <person name="Yang L."/>
            <person name="Song C."/>
            <person name="Wang M."/>
            <person name="Shi J."/>
            <person name="Liu G."/>
            <person name="Liu J."/>
            <person name="Zhou H."/>
            <person name="Zhou W."/>
            <person name="Yu Q."/>
            <person name="An N."/>
            <person name="Chen Y."/>
            <person name="Cai Q."/>
            <person name="Wang B."/>
            <person name="Liu B."/>
            <person name="Min J."/>
            <person name="Huang Y."/>
            <person name="Wu H."/>
            <person name="Li Z."/>
            <person name="Zhang Y."/>
            <person name="Yin Y."/>
            <person name="Song W."/>
            <person name="Jiang J."/>
            <person name="Jackson S.A."/>
            <person name="Wing R.A."/>
            <person name="Wang J."/>
            <person name="Chen M."/>
        </authorList>
    </citation>
    <scope>NUCLEOTIDE SEQUENCE [LARGE SCALE GENOMIC DNA]</scope>
    <source>
        <strain evidence="3">cv. IRGC 101232</strain>
    </source>
</reference>
<dbReference type="eggNOG" id="KOG3017">
    <property type="taxonomic scope" value="Eukaryota"/>
</dbReference>
<dbReference type="Proteomes" id="UP000006038">
    <property type="component" value="Chromosome 7"/>
</dbReference>
<protein>
    <recommendedName>
        <fullName evidence="2">SCP domain-containing protein</fullName>
    </recommendedName>
</protein>
<evidence type="ECO:0000313" key="4">
    <source>
        <dbReference type="Proteomes" id="UP000006038"/>
    </source>
</evidence>
<dbReference type="Gene3D" id="3.40.33.10">
    <property type="entry name" value="CAP"/>
    <property type="match status" value="1"/>
</dbReference>